<evidence type="ECO:0000313" key="2">
    <source>
        <dbReference type="EMBL" id="ETA82369.1"/>
    </source>
</evidence>
<dbReference type="PANTHER" id="PTHR12110:SF41">
    <property type="entry name" value="INOSOSE DEHYDRATASE"/>
    <property type="match status" value="1"/>
</dbReference>
<feature type="domain" description="Xylose isomerase-like TIM barrel" evidence="1">
    <location>
        <begin position="28"/>
        <end position="250"/>
    </location>
</feature>
<evidence type="ECO:0000259" key="1">
    <source>
        <dbReference type="Pfam" id="PF01261"/>
    </source>
</evidence>
<dbReference type="Proteomes" id="UP000017747">
    <property type="component" value="Unassembled WGS sequence"/>
</dbReference>
<protein>
    <recommendedName>
        <fullName evidence="1">Xylose isomerase-like TIM barrel domain-containing protein</fullName>
    </recommendedName>
</protein>
<keyword evidence="3" id="KW-1185">Reference proteome</keyword>
<sequence>MIRNPLPERIRFSGFSDEISSDFDIQLQEVTALGMNFISIRGIDGKNIGDYGVMEFKENVLPRLNQKHISVSSIGSPIGKVFIDDEVGFIKQQETLRNLCQICNLMDTRYIRVFSFYIPKGKNPDVYRDEVLKKLKVFIAIAKEYGIVLIHENEKDIYGDTKERCLELFNELDSTAFRGIFDFANFVQVGEDTMKCYNLLKDHIVYIHIKDAVTTDKENVVAGTGEGKVREILKAFIMDGYNGFLTLEPHLVLFDSLKDLELEEATEVIKDSKGLEGKDGYRIQYEATLNILNEIMEDLKWKN</sequence>
<gene>
    <name evidence="2" type="ORF">T472_0201485</name>
</gene>
<organism evidence="2 3">
    <name type="scientific">Youngiibacter fragilis 232.1</name>
    <dbReference type="NCBI Taxonomy" id="994573"/>
    <lineage>
        <taxon>Bacteria</taxon>
        <taxon>Bacillati</taxon>
        <taxon>Bacillota</taxon>
        <taxon>Clostridia</taxon>
        <taxon>Eubacteriales</taxon>
        <taxon>Clostridiaceae</taxon>
        <taxon>Youngiibacter</taxon>
    </lineage>
</organism>
<dbReference type="OrthoDB" id="9815124at2"/>
<reference evidence="2 3" key="1">
    <citation type="journal article" date="2014" name="Genome Announc.">
        <title>Genome Sequence of Youngiibacter fragilis, the Type Strain of the Genus Youngiibacter.</title>
        <authorList>
            <person name="Wawrik C.B."/>
            <person name="Callaghan A.V."/>
            <person name="Stamps B.W."/>
            <person name="Wawrik B."/>
        </authorList>
    </citation>
    <scope>NUCLEOTIDE SEQUENCE [LARGE SCALE GENOMIC DNA]</scope>
    <source>
        <strain evidence="2 3">232.1</strain>
    </source>
</reference>
<comment type="caution">
    <text evidence="2">The sequence shown here is derived from an EMBL/GenBank/DDBJ whole genome shotgun (WGS) entry which is preliminary data.</text>
</comment>
<dbReference type="AlphaFoldDB" id="V7IAJ4"/>
<evidence type="ECO:0000313" key="3">
    <source>
        <dbReference type="Proteomes" id="UP000017747"/>
    </source>
</evidence>
<dbReference type="SUPFAM" id="SSF51658">
    <property type="entry name" value="Xylose isomerase-like"/>
    <property type="match status" value="1"/>
</dbReference>
<dbReference type="PANTHER" id="PTHR12110">
    <property type="entry name" value="HYDROXYPYRUVATE ISOMERASE"/>
    <property type="match status" value="1"/>
</dbReference>
<dbReference type="PATRIC" id="fig|994573.3.peg.278"/>
<dbReference type="InterPro" id="IPR013022">
    <property type="entry name" value="Xyl_isomerase-like_TIM-brl"/>
</dbReference>
<dbReference type="Gene3D" id="3.20.20.150">
    <property type="entry name" value="Divalent-metal-dependent TIM barrel enzymes"/>
    <property type="match status" value="1"/>
</dbReference>
<accession>V7IAJ4</accession>
<name>V7IAJ4_9CLOT</name>
<dbReference type="eggNOG" id="COG1082">
    <property type="taxonomic scope" value="Bacteria"/>
</dbReference>
<dbReference type="EMBL" id="AXUN02000022">
    <property type="protein sequence ID" value="ETA82369.1"/>
    <property type="molecule type" value="Genomic_DNA"/>
</dbReference>
<dbReference type="RefSeq" id="WP_023385962.1">
    <property type="nucleotide sequence ID" value="NZ_AXUN02000022.1"/>
</dbReference>
<proteinExistence type="predicted"/>
<dbReference type="STRING" id="994573.T472_0201485"/>
<dbReference type="InterPro" id="IPR050312">
    <property type="entry name" value="IolE/XylAMocC-like"/>
</dbReference>
<dbReference type="InterPro" id="IPR036237">
    <property type="entry name" value="Xyl_isomerase-like_sf"/>
</dbReference>
<dbReference type="Pfam" id="PF01261">
    <property type="entry name" value="AP_endonuc_2"/>
    <property type="match status" value="1"/>
</dbReference>